<keyword evidence="1" id="KW-0732">Signal</keyword>
<feature type="chain" id="PRO_5047213649" description="OmpA-like domain-containing protein" evidence="1">
    <location>
        <begin position="22"/>
        <end position="146"/>
    </location>
</feature>
<dbReference type="Proteomes" id="UP001430614">
    <property type="component" value="Unassembled WGS sequence"/>
</dbReference>
<name>A0ABS8KEK9_9BURK</name>
<evidence type="ECO:0008006" key="4">
    <source>
        <dbReference type="Google" id="ProtNLM"/>
    </source>
</evidence>
<dbReference type="RefSeq" id="WP_230562051.1">
    <property type="nucleotide sequence ID" value="NZ_JAJITC010000007.1"/>
</dbReference>
<organism evidence="2 3">
    <name type="scientific">Paraburkholderia translucens</name>
    <dbReference type="NCBI Taxonomy" id="2886945"/>
    <lineage>
        <taxon>Bacteria</taxon>
        <taxon>Pseudomonadati</taxon>
        <taxon>Pseudomonadota</taxon>
        <taxon>Betaproteobacteria</taxon>
        <taxon>Burkholderiales</taxon>
        <taxon>Burkholderiaceae</taxon>
        <taxon>Paraburkholderia</taxon>
    </lineage>
</organism>
<evidence type="ECO:0000313" key="2">
    <source>
        <dbReference type="EMBL" id="MCC8403194.1"/>
    </source>
</evidence>
<evidence type="ECO:0000256" key="1">
    <source>
        <dbReference type="SAM" id="SignalP"/>
    </source>
</evidence>
<accession>A0ABS8KEK9</accession>
<sequence>MKLNYLTIAASLALLPCSCFAKCEGSVNLPSHQLSLAFEKNSSALENVQLKKLEKWARSLNANYAVQTWLQVSAQAQPDEDRPDDLAMARAVDVVKAALDNGLVKAPIEIKTNVGSFGNPSSYTEAERTVTLQLTPGCRNNCCEGN</sequence>
<proteinExistence type="predicted"/>
<feature type="signal peptide" evidence="1">
    <location>
        <begin position="1"/>
        <end position="21"/>
    </location>
</feature>
<dbReference type="SUPFAM" id="SSF103088">
    <property type="entry name" value="OmpA-like"/>
    <property type="match status" value="1"/>
</dbReference>
<reference evidence="2 3" key="1">
    <citation type="submission" date="2021-11" db="EMBL/GenBank/DDBJ databases">
        <authorList>
            <person name="Oh E.-T."/>
            <person name="Kim S.-B."/>
        </authorList>
    </citation>
    <scope>NUCLEOTIDE SEQUENCE [LARGE SCALE GENOMIC DNA]</scope>
    <source>
        <strain evidence="2 3">MMS20-SJTN17</strain>
    </source>
</reference>
<protein>
    <recommendedName>
        <fullName evidence="4">OmpA-like domain-containing protein</fullName>
    </recommendedName>
</protein>
<keyword evidence="3" id="KW-1185">Reference proteome</keyword>
<dbReference type="InterPro" id="IPR036737">
    <property type="entry name" value="OmpA-like_sf"/>
</dbReference>
<dbReference type="EMBL" id="JAJITC010000007">
    <property type="protein sequence ID" value="MCC8403194.1"/>
    <property type="molecule type" value="Genomic_DNA"/>
</dbReference>
<evidence type="ECO:0000313" key="3">
    <source>
        <dbReference type="Proteomes" id="UP001430614"/>
    </source>
</evidence>
<gene>
    <name evidence="2" type="ORF">LJ655_15065</name>
</gene>
<comment type="caution">
    <text evidence="2">The sequence shown here is derived from an EMBL/GenBank/DDBJ whole genome shotgun (WGS) entry which is preliminary data.</text>
</comment>